<dbReference type="InterPro" id="IPR007272">
    <property type="entry name" value="Sulf_transp_TsuA/YedE"/>
</dbReference>
<keyword evidence="1" id="KW-1133">Transmembrane helix</keyword>
<evidence type="ECO:0000313" key="2">
    <source>
        <dbReference type="EMBL" id="NVO66801.1"/>
    </source>
</evidence>
<feature type="transmembrane region" description="Helical" evidence="1">
    <location>
        <begin position="12"/>
        <end position="33"/>
    </location>
</feature>
<feature type="transmembrane region" description="Helical" evidence="1">
    <location>
        <begin position="82"/>
        <end position="104"/>
    </location>
</feature>
<comment type="caution">
    <text evidence="2">The sequence shown here is derived from an EMBL/GenBank/DDBJ whole genome shotgun (WGS) entry which is preliminary data.</text>
</comment>
<feature type="transmembrane region" description="Helical" evidence="1">
    <location>
        <begin position="116"/>
        <end position="139"/>
    </location>
</feature>
<evidence type="ECO:0000256" key="1">
    <source>
        <dbReference type="SAM" id="Phobius"/>
    </source>
</evidence>
<keyword evidence="1" id="KW-0472">Membrane</keyword>
<proteinExistence type="predicted"/>
<organism evidence="2 3">
    <name type="scientific">Methanofollis tationis</name>
    <dbReference type="NCBI Taxonomy" id="81417"/>
    <lineage>
        <taxon>Archaea</taxon>
        <taxon>Methanobacteriati</taxon>
        <taxon>Methanobacteriota</taxon>
        <taxon>Stenosarchaea group</taxon>
        <taxon>Methanomicrobia</taxon>
        <taxon>Methanomicrobiales</taxon>
        <taxon>Methanomicrobiaceae</taxon>
        <taxon>Methanofollis</taxon>
    </lineage>
</organism>
<feature type="transmembrane region" description="Helical" evidence="1">
    <location>
        <begin position="45"/>
        <end position="70"/>
    </location>
</feature>
<dbReference type="Proteomes" id="UP000570823">
    <property type="component" value="Unassembled WGS sequence"/>
</dbReference>
<feature type="transmembrane region" description="Helical" evidence="1">
    <location>
        <begin position="160"/>
        <end position="183"/>
    </location>
</feature>
<dbReference type="PROSITE" id="PS51257">
    <property type="entry name" value="PROKAR_LIPOPROTEIN"/>
    <property type="match status" value="1"/>
</dbReference>
<reference evidence="2 3" key="1">
    <citation type="submission" date="2020-06" db="EMBL/GenBank/DDBJ databases">
        <title>Methanofollis fontis sp. nov., a methanogen isolated from marine sediments near a cold seep at Four-Way Closure Ridge offshore southwestern Taiwan.</title>
        <authorList>
            <person name="Chen S.-C."/>
            <person name="Teng N.-H."/>
            <person name="Lin Y.-S."/>
            <person name="Lai M.-C."/>
            <person name="Chen H.-H."/>
            <person name="Wang C.-C."/>
        </authorList>
    </citation>
    <scope>NUCLEOTIDE SEQUENCE [LARGE SCALE GENOMIC DNA]</scope>
    <source>
        <strain evidence="2 3">DSM 2702</strain>
    </source>
</reference>
<dbReference type="AlphaFoldDB" id="A0A7K4HNF7"/>
<accession>A0A7K4HNF7</accession>
<dbReference type="RefSeq" id="WP_176788462.1">
    <property type="nucleotide sequence ID" value="NZ_JABXWR010000001.1"/>
</dbReference>
<keyword evidence="1" id="KW-0812">Transmembrane</keyword>
<sequence>MNEALQRLRGNAPAQLVLGLAIGVGFGACLQIAGVTRYDVILGQLLLTDFTVVKVMLTAVAVGTVGVYLMRGAGLADLHIKPGSVGATVVGGVIFGAGFAVLGYCPGTVAGAVGSGALDALVGGVTGILIGAGIFAALYPRLEASVLRVGALPTATIPDLLRVSPWAVVVPLVLAIAVVLYGIELAGL</sequence>
<gene>
    <name evidence="2" type="ORF">HWN36_05630</name>
</gene>
<dbReference type="Pfam" id="PF04143">
    <property type="entry name" value="Sulf_transp"/>
    <property type="match status" value="1"/>
</dbReference>
<dbReference type="EMBL" id="JABXWR010000001">
    <property type="protein sequence ID" value="NVO66801.1"/>
    <property type="molecule type" value="Genomic_DNA"/>
</dbReference>
<keyword evidence="3" id="KW-1185">Reference proteome</keyword>
<dbReference type="OrthoDB" id="117923at2157"/>
<name>A0A7K4HNF7_9EURY</name>
<evidence type="ECO:0000313" key="3">
    <source>
        <dbReference type="Proteomes" id="UP000570823"/>
    </source>
</evidence>
<protein>
    <submittedName>
        <fullName evidence="2">YeeE/YedE family protein</fullName>
    </submittedName>
</protein>